<accession>A0A4P8L234</accession>
<dbReference type="NCBIfam" id="TIGR01596">
    <property type="entry name" value="cas3_HD"/>
    <property type="match status" value="1"/>
</dbReference>
<dbReference type="CDD" id="cd00077">
    <property type="entry name" value="HDc"/>
    <property type="match status" value="1"/>
</dbReference>
<keyword evidence="3" id="KW-0540">Nuclease</keyword>
<name>A0A4P8L234_9BACT</name>
<dbReference type="InterPro" id="IPR003607">
    <property type="entry name" value="HD/PDEase_dom"/>
</dbReference>
<protein>
    <submittedName>
        <fullName evidence="3">CRISPR-associated endonuclease Cas3</fullName>
    </submittedName>
</protein>
<dbReference type="SMART" id="SM00471">
    <property type="entry name" value="HDc"/>
    <property type="match status" value="1"/>
</dbReference>
<dbReference type="RefSeq" id="WP_137423916.1">
    <property type="nucleotide sequence ID" value="NZ_CP040098.1"/>
</dbReference>
<evidence type="ECO:0000313" key="3">
    <source>
        <dbReference type="EMBL" id="QCQ21947.1"/>
    </source>
</evidence>
<proteinExistence type="predicted"/>
<dbReference type="GO" id="GO:0004519">
    <property type="term" value="F:endonuclease activity"/>
    <property type="evidence" value="ECO:0007669"/>
    <property type="project" value="UniProtKB-KW"/>
</dbReference>
<dbReference type="InterPro" id="IPR004365">
    <property type="entry name" value="NA-bd_OB_tRNA"/>
</dbReference>
<dbReference type="SUPFAM" id="SSF109604">
    <property type="entry name" value="HD-domain/PDEase-like"/>
    <property type="match status" value="1"/>
</dbReference>
<dbReference type="GO" id="GO:0003676">
    <property type="term" value="F:nucleic acid binding"/>
    <property type="evidence" value="ECO:0007669"/>
    <property type="project" value="InterPro"/>
</dbReference>
<dbReference type="InterPro" id="IPR006674">
    <property type="entry name" value="HD_domain"/>
</dbReference>
<gene>
    <name evidence="3" type="ORF">FDQ92_07020</name>
</gene>
<dbReference type="InterPro" id="IPR006675">
    <property type="entry name" value="HDIG_dom"/>
</dbReference>
<dbReference type="InterPro" id="IPR050798">
    <property type="entry name" value="YhaM_exoribonuc/phosphodiest"/>
</dbReference>
<keyword evidence="3" id="KW-0255">Endonuclease</keyword>
<dbReference type="PROSITE" id="PS51831">
    <property type="entry name" value="HD"/>
    <property type="match status" value="1"/>
</dbReference>
<organism evidence="3 4">
    <name type="scientific">Desulfoglaeba alkanexedens ALDC</name>
    <dbReference type="NCBI Taxonomy" id="980445"/>
    <lineage>
        <taxon>Bacteria</taxon>
        <taxon>Pseudomonadati</taxon>
        <taxon>Thermodesulfobacteriota</taxon>
        <taxon>Syntrophobacteria</taxon>
        <taxon>Syntrophobacterales</taxon>
        <taxon>Syntrophobacteraceae</taxon>
        <taxon>Desulfoglaeba</taxon>
    </lineage>
</organism>
<sequence length="350" mass="39420">MAKVFISDIQPGQEVESTFVVEQKELRTARNGNAFLTLKLRDRTGRLTGRVWERAEELGRTVSAGTVVRIRGRSETYRDELQLSIVSMAPVPAEAIRPADYLPVSPVAPESLWKDLTDLMLQVERRPLRELLRRIFSDPEIADRFKKAPAAKSVHHAYLGGLLEHTVAVARLADRICGLYGELDRDLLLAGALLHDIGKIREFTYDLVIDYSPVGRLVGHMVLGAEILEGKLQGMRGFPEEDAMLLKHLILSHHGQTEFGAVQPPMTREAVALHFADDLDAKMSNLTRILEESEGTDGLWTAYQPLHNRFFFKGRAARDEVTSTENLEEGPPEIKQLRLWDAAREKRRDG</sequence>
<dbReference type="InterPro" id="IPR006483">
    <property type="entry name" value="CRISPR-assoc_Cas3_HD"/>
</dbReference>
<dbReference type="CDD" id="cd04492">
    <property type="entry name" value="YhaM_OBF_like"/>
    <property type="match status" value="1"/>
</dbReference>
<reference evidence="3 4" key="2">
    <citation type="submission" date="2019-05" db="EMBL/GenBank/DDBJ databases">
        <authorList>
            <person name="Suflita J.M."/>
            <person name="Marks C.R."/>
        </authorList>
    </citation>
    <scope>NUCLEOTIDE SEQUENCE [LARGE SCALE GENOMIC DNA]</scope>
    <source>
        <strain evidence="3 4">ALDC</strain>
    </source>
</reference>
<dbReference type="NCBIfam" id="TIGR00277">
    <property type="entry name" value="HDIG"/>
    <property type="match status" value="1"/>
</dbReference>
<dbReference type="OrthoDB" id="9778453at2"/>
<dbReference type="InterPro" id="IPR012340">
    <property type="entry name" value="NA-bd_OB-fold"/>
</dbReference>
<dbReference type="Proteomes" id="UP000298602">
    <property type="component" value="Chromosome"/>
</dbReference>
<dbReference type="KEGG" id="dax:FDQ92_07020"/>
<dbReference type="Gene3D" id="1.10.3210.10">
    <property type="entry name" value="Hypothetical protein af1432"/>
    <property type="match status" value="1"/>
</dbReference>
<dbReference type="AlphaFoldDB" id="A0A4P8L234"/>
<reference evidence="3 4" key="1">
    <citation type="submission" date="2019-05" db="EMBL/GenBank/DDBJ databases">
        <title>The Complete Genome Sequence of the n-alkane-degrading Desulfoglaeba alkanexedens ALDC reveals multiple alkylsuccinate synthase gene clusters.</title>
        <authorList>
            <person name="Callaghan A.V."/>
            <person name="Davidova I.A."/>
            <person name="Duncan K.E."/>
            <person name="Morris B."/>
            <person name="McInerney M.J."/>
        </authorList>
    </citation>
    <scope>NUCLEOTIDE SEQUENCE [LARGE SCALE GENOMIC DNA]</scope>
    <source>
        <strain evidence="3 4">ALDC</strain>
    </source>
</reference>
<keyword evidence="4" id="KW-1185">Reference proteome</keyword>
<evidence type="ECO:0000313" key="4">
    <source>
        <dbReference type="Proteomes" id="UP000298602"/>
    </source>
</evidence>
<dbReference type="Pfam" id="PF01966">
    <property type="entry name" value="HD"/>
    <property type="match status" value="1"/>
</dbReference>
<dbReference type="GO" id="GO:0016787">
    <property type="term" value="F:hydrolase activity"/>
    <property type="evidence" value="ECO:0007669"/>
    <property type="project" value="UniProtKB-KW"/>
</dbReference>
<dbReference type="Gene3D" id="2.40.50.140">
    <property type="entry name" value="Nucleic acid-binding proteins"/>
    <property type="match status" value="1"/>
</dbReference>
<dbReference type="SUPFAM" id="SSF50249">
    <property type="entry name" value="Nucleic acid-binding proteins"/>
    <property type="match status" value="1"/>
</dbReference>
<evidence type="ECO:0000256" key="1">
    <source>
        <dbReference type="ARBA" id="ARBA00022801"/>
    </source>
</evidence>
<dbReference type="EMBL" id="CP040098">
    <property type="protein sequence ID" value="QCQ21947.1"/>
    <property type="molecule type" value="Genomic_DNA"/>
</dbReference>
<dbReference type="Pfam" id="PF01336">
    <property type="entry name" value="tRNA_anti-codon"/>
    <property type="match status" value="1"/>
</dbReference>
<dbReference type="PANTHER" id="PTHR37294">
    <property type="entry name" value="3'-5' EXORIBONUCLEASE YHAM"/>
    <property type="match status" value="1"/>
</dbReference>
<evidence type="ECO:0000259" key="2">
    <source>
        <dbReference type="PROSITE" id="PS51831"/>
    </source>
</evidence>
<dbReference type="PANTHER" id="PTHR37294:SF1">
    <property type="entry name" value="3'-5' EXORIBONUCLEASE YHAM"/>
    <property type="match status" value="1"/>
</dbReference>
<feature type="domain" description="HD" evidence="2">
    <location>
        <begin position="162"/>
        <end position="282"/>
    </location>
</feature>
<dbReference type="GO" id="GO:0031125">
    <property type="term" value="P:rRNA 3'-end processing"/>
    <property type="evidence" value="ECO:0007669"/>
    <property type="project" value="TreeGrafter"/>
</dbReference>
<keyword evidence="1" id="KW-0378">Hydrolase</keyword>